<reference evidence="1" key="1">
    <citation type="submission" date="2018-04" db="EMBL/GenBank/DDBJ databases">
        <title>Genomes of the Obligate Erwinia dacicola and Facultative Enterobacter sp. OLF Endosymbionts of the Olive Fruit fly, Bactrocera oleae.</title>
        <authorList>
            <person name="Estes A.M."/>
            <person name="Hearn D.J."/>
            <person name="Agarwal S."/>
            <person name="Pierson E.A."/>
            <person name="Dunning-Hotopp J.C."/>
        </authorList>
    </citation>
    <scope>NUCLEOTIDE SEQUENCE [LARGE SCALE GENOMIC DNA]</scope>
    <source>
        <strain evidence="1">Oroville</strain>
    </source>
</reference>
<evidence type="ECO:0000313" key="1">
    <source>
        <dbReference type="EMBL" id="RAP70006.1"/>
    </source>
</evidence>
<comment type="caution">
    <text evidence="1">The sequence shown here is derived from an EMBL/GenBank/DDBJ whole genome shotgun (WGS) entry which is preliminary data.</text>
</comment>
<feature type="non-terminal residue" evidence="1">
    <location>
        <position position="1"/>
    </location>
</feature>
<dbReference type="Proteomes" id="UP000244334">
    <property type="component" value="Unassembled WGS sequence"/>
</dbReference>
<protein>
    <submittedName>
        <fullName evidence="1">Uncharacterized protein</fullName>
    </submittedName>
</protein>
<accession>A0A328TQB7</accession>
<gene>
    <name evidence="1" type="ORF">ACZ87_03196</name>
</gene>
<sequence length="65" mass="7122">LSITRKANSSISLQQCPKIYAVQNVHGTPFMLWQELNRMLLAGAGVATVDRSGIALIQLRSLLVE</sequence>
<proteinExistence type="predicted"/>
<keyword evidence="2" id="KW-1185">Reference proteome</keyword>
<name>A0A328TQB7_9GAMM</name>
<evidence type="ECO:0000313" key="2">
    <source>
        <dbReference type="Proteomes" id="UP000244334"/>
    </source>
</evidence>
<dbReference type="EMBL" id="LJAM02000499">
    <property type="protein sequence ID" value="RAP70006.1"/>
    <property type="molecule type" value="Genomic_DNA"/>
</dbReference>
<organism evidence="1 2">
    <name type="scientific">Candidatus Erwinia dacicola</name>
    <dbReference type="NCBI Taxonomy" id="252393"/>
    <lineage>
        <taxon>Bacteria</taxon>
        <taxon>Pseudomonadati</taxon>
        <taxon>Pseudomonadota</taxon>
        <taxon>Gammaproteobacteria</taxon>
        <taxon>Enterobacterales</taxon>
        <taxon>Erwiniaceae</taxon>
        <taxon>Erwinia</taxon>
    </lineage>
</organism>
<dbReference type="RefSeq" id="WP_222704083.1">
    <property type="nucleotide sequence ID" value="NZ_LJAM02000499.1"/>
</dbReference>
<dbReference type="AlphaFoldDB" id="A0A328TQB7"/>